<dbReference type="GO" id="GO:0005634">
    <property type="term" value="C:nucleus"/>
    <property type="evidence" value="ECO:0007669"/>
    <property type="project" value="TreeGrafter"/>
</dbReference>
<keyword evidence="1 6" id="KW-0853">WD repeat</keyword>
<dbReference type="Pfam" id="PF17100">
    <property type="entry name" value="NACHT_N"/>
    <property type="match status" value="1"/>
</dbReference>
<name>A0A6A5UBJ9_9PLEO</name>
<dbReference type="InterPro" id="IPR020472">
    <property type="entry name" value="WD40_PAC1"/>
</dbReference>
<dbReference type="PRINTS" id="PR00320">
    <property type="entry name" value="GPROTEINBRPT"/>
</dbReference>
<protein>
    <recommendedName>
        <fullName evidence="4">Mitochondrial division protein 1</fullName>
    </recommendedName>
</protein>
<feature type="compositionally biased region" description="Low complexity" evidence="7">
    <location>
        <begin position="89"/>
        <end position="99"/>
    </location>
</feature>
<dbReference type="PANTHER" id="PTHR22847:SF637">
    <property type="entry name" value="WD REPEAT DOMAIN 5B"/>
    <property type="match status" value="1"/>
</dbReference>
<accession>A0A6A5UBJ9</accession>
<evidence type="ECO:0000256" key="4">
    <source>
        <dbReference type="ARBA" id="ARBA00039789"/>
    </source>
</evidence>
<dbReference type="GO" id="GO:1990234">
    <property type="term" value="C:transferase complex"/>
    <property type="evidence" value="ECO:0007669"/>
    <property type="project" value="UniProtKB-ARBA"/>
</dbReference>
<feature type="compositionally biased region" description="Polar residues" evidence="7">
    <location>
        <begin position="45"/>
        <end position="73"/>
    </location>
</feature>
<evidence type="ECO:0000256" key="5">
    <source>
        <dbReference type="ARBA" id="ARBA00043913"/>
    </source>
</evidence>
<evidence type="ECO:0000256" key="7">
    <source>
        <dbReference type="SAM" id="MobiDB-lite"/>
    </source>
</evidence>
<dbReference type="PROSITE" id="PS50082">
    <property type="entry name" value="WD_REPEATS_2"/>
    <property type="match status" value="4"/>
</dbReference>
<dbReference type="InterPro" id="IPR036322">
    <property type="entry name" value="WD40_repeat_dom_sf"/>
</dbReference>
<dbReference type="Pfam" id="PF00400">
    <property type="entry name" value="WD40"/>
    <property type="match status" value="6"/>
</dbReference>
<feature type="domain" description="Nephrocystin 3-like N-terminal" evidence="9">
    <location>
        <begin position="446"/>
        <end position="618"/>
    </location>
</feature>
<evidence type="ECO:0000256" key="6">
    <source>
        <dbReference type="PROSITE-ProRule" id="PRU00221"/>
    </source>
</evidence>
<evidence type="ECO:0000313" key="11">
    <source>
        <dbReference type="Proteomes" id="UP000800035"/>
    </source>
</evidence>
<feature type="repeat" description="WD" evidence="6">
    <location>
        <begin position="1405"/>
        <end position="1440"/>
    </location>
</feature>
<evidence type="ECO:0000313" key="10">
    <source>
        <dbReference type="EMBL" id="KAF1961329.1"/>
    </source>
</evidence>
<dbReference type="SUPFAM" id="SSF50978">
    <property type="entry name" value="WD40 repeat-like"/>
    <property type="match status" value="1"/>
</dbReference>
<feature type="region of interest" description="Disordered" evidence="7">
    <location>
        <begin position="1"/>
        <end position="29"/>
    </location>
</feature>
<dbReference type="SUPFAM" id="SSF50969">
    <property type="entry name" value="YVTN repeat-like/Quinoprotein amine dehydrogenase"/>
    <property type="match status" value="1"/>
</dbReference>
<evidence type="ECO:0000256" key="3">
    <source>
        <dbReference type="ARBA" id="ARBA00038415"/>
    </source>
</evidence>
<feature type="region of interest" description="Disordered" evidence="7">
    <location>
        <begin position="43"/>
        <end position="116"/>
    </location>
</feature>
<dbReference type="Pfam" id="PF24883">
    <property type="entry name" value="NPHP3_N"/>
    <property type="match status" value="1"/>
</dbReference>
<evidence type="ECO:0000256" key="1">
    <source>
        <dbReference type="ARBA" id="ARBA00022574"/>
    </source>
</evidence>
<dbReference type="PANTHER" id="PTHR22847">
    <property type="entry name" value="WD40 REPEAT PROTEIN"/>
    <property type="match status" value="1"/>
</dbReference>
<feature type="non-terminal residue" evidence="10">
    <location>
        <position position="1"/>
    </location>
</feature>
<dbReference type="PROSITE" id="PS50294">
    <property type="entry name" value="WD_REPEATS_REGION"/>
    <property type="match status" value="4"/>
</dbReference>
<feature type="repeat" description="WD" evidence="6">
    <location>
        <begin position="991"/>
        <end position="1032"/>
    </location>
</feature>
<evidence type="ECO:0000256" key="2">
    <source>
        <dbReference type="ARBA" id="ARBA00022737"/>
    </source>
</evidence>
<organism evidence="10 11">
    <name type="scientific">Byssothecium circinans</name>
    <dbReference type="NCBI Taxonomy" id="147558"/>
    <lineage>
        <taxon>Eukaryota</taxon>
        <taxon>Fungi</taxon>
        <taxon>Dikarya</taxon>
        <taxon>Ascomycota</taxon>
        <taxon>Pezizomycotina</taxon>
        <taxon>Dothideomycetes</taxon>
        <taxon>Pleosporomycetidae</taxon>
        <taxon>Pleosporales</taxon>
        <taxon>Massarineae</taxon>
        <taxon>Massarinaceae</taxon>
        <taxon>Byssothecium</taxon>
    </lineage>
</organism>
<evidence type="ECO:0000259" key="9">
    <source>
        <dbReference type="Pfam" id="PF24883"/>
    </source>
</evidence>
<keyword evidence="11" id="KW-1185">Reference proteome</keyword>
<comment type="similarity">
    <text evidence="3">Belongs to the WD repeat MDV1/CAF4 family.</text>
</comment>
<dbReference type="EMBL" id="ML976981">
    <property type="protein sequence ID" value="KAF1961329.1"/>
    <property type="molecule type" value="Genomic_DNA"/>
</dbReference>
<proteinExistence type="inferred from homology"/>
<comment type="function">
    <text evidence="5">Involved in mitochondrial fission. Acts as an adapter protein required to form mitochondrial fission complexes. Formation of these complexes is required to promote constriction and fission of the mitochondrial compartment at a late step in mitochondrial division.</text>
</comment>
<evidence type="ECO:0000259" key="8">
    <source>
        <dbReference type="Pfam" id="PF17100"/>
    </source>
</evidence>
<dbReference type="CDD" id="cd00200">
    <property type="entry name" value="WD40"/>
    <property type="match status" value="1"/>
</dbReference>
<dbReference type="SMART" id="SM00320">
    <property type="entry name" value="WD40"/>
    <property type="match status" value="11"/>
</dbReference>
<dbReference type="Proteomes" id="UP000800035">
    <property type="component" value="Unassembled WGS sequence"/>
</dbReference>
<dbReference type="SUPFAM" id="SSF63829">
    <property type="entry name" value="Calcium-dependent phosphotriesterase"/>
    <property type="match status" value="1"/>
</dbReference>
<gene>
    <name evidence="10" type="ORF">CC80DRAFT_464155</name>
</gene>
<dbReference type="OrthoDB" id="538223at2759"/>
<feature type="repeat" description="WD" evidence="6">
    <location>
        <begin position="1361"/>
        <end position="1395"/>
    </location>
</feature>
<dbReference type="InterPro" id="IPR019775">
    <property type="entry name" value="WD40_repeat_CS"/>
</dbReference>
<dbReference type="InterPro" id="IPR056884">
    <property type="entry name" value="NPHP3-like_N"/>
</dbReference>
<dbReference type="InterPro" id="IPR015943">
    <property type="entry name" value="WD40/YVTN_repeat-like_dom_sf"/>
</dbReference>
<feature type="compositionally biased region" description="Basic and acidic residues" evidence="7">
    <location>
        <begin position="391"/>
        <end position="406"/>
    </location>
</feature>
<reference evidence="10" key="1">
    <citation type="journal article" date="2020" name="Stud. Mycol.">
        <title>101 Dothideomycetes genomes: a test case for predicting lifestyles and emergence of pathogens.</title>
        <authorList>
            <person name="Haridas S."/>
            <person name="Albert R."/>
            <person name="Binder M."/>
            <person name="Bloem J."/>
            <person name="Labutti K."/>
            <person name="Salamov A."/>
            <person name="Andreopoulos B."/>
            <person name="Baker S."/>
            <person name="Barry K."/>
            <person name="Bills G."/>
            <person name="Bluhm B."/>
            <person name="Cannon C."/>
            <person name="Castanera R."/>
            <person name="Culley D."/>
            <person name="Daum C."/>
            <person name="Ezra D."/>
            <person name="Gonzalez J."/>
            <person name="Henrissat B."/>
            <person name="Kuo A."/>
            <person name="Liang C."/>
            <person name="Lipzen A."/>
            <person name="Lutzoni F."/>
            <person name="Magnuson J."/>
            <person name="Mondo S."/>
            <person name="Nolan M."/>
            <person name="Ohm R."/>
            <person name="Pangilinan J."/>
            <person name="Park H.-J."/>
            <person name="Ramirez L."/>
            <person name="Alfaro M."/>
            <person name="Sun H."/>
            <person name="Tritt A."/>
            <person name="Yoshinaga Y."/>
            <person name="Zwiers L.-H."/>
            <person name="Turgeon B."/>
            <person name="Goodwin S."/>
            <person name="Spatafora J."/>
            <person name="Crous P."/>
            <person name="Grigoriev I."/>
        </authorList>
    </citation>
    <scope>NUCLEOTIDE SEQUENCE</scope>
    <source>
        <strain evidence="10">CBS 675.92</strain>
    </source>
</reference>
<feature type="region of interest" description="Disordered" evidence="7">
    <location>
        <begin position="391"/>
        <end position="413"/>
    </location>
</feature>
<dbReference type="InterPro" id="IPR011044">
    <property type="entry name" value="Quino_amine_DH_bsu"/>
</dbReference>
<dbReference type="PROSITE" id="PS00678">
    <property type="entry name" value="WD_REPEATS_1"/>
    <property type="match status" value="4"/>
</dbReference>
<feature type="repeat" description="WD" evidence="6">
    <location>
        <begin position="1033"/>
        <end position="1073"/>
    </location>
</feature>
<dbReference type="Gene3D" id="2.130.10.10">
    <property type="entry name" value="YVTN repeat-like/Quinoprotein amine dehydrogenase"/>
    <property type="match status" value="4"/>
</dbReference>
<sequence>MTPSALWPSSVSSPPKRKSIMPVPDGQKGSRIFSSLVKLKLQDAGSKNAQDLDSSARSSLNGALTKSVTSPDTGASVPFDLIPVDKDAAPTTEAEAEATGLGTSPPKSRHATDDRSPLDLHVPSQLTPAEQHAAAVAPAPDMELGRLWDDAYDLLMADERPVVVWYEKIVLLRLRKYAFHSTAPGQSSLSLEPIEQITTGNLREPGKRRLRMCQLINAWSGDDGSRTGNPSRITEDHKPISVRKLLREKAERMPQAALGWAAVCIASEILSSPSPLSESDWSGIVYVASRMEWYIVLHRLLMPDPACPGAENPPETERANLRKLLVYLYKAVLSFSIGIVCRYYGTQTFDFSQNLLSIGLLDKDVSSVSEAETSLTSSIGREVKQELDKRLDTRTHASEPRVHQSDEETAQGARDSQIFDELHAIDPRIGFLHLARHQAEFPEDAYEWFLRLDEYQRFRDPDQQSPQVLRVTGKAGTGKSMLLAAVVQNLSNQAHESLTSHHVSYFFCGSHGGMISAASILKGLIGMLFLKQSDLDIHLDELRSSTGRGHFDHPNDFLALSGLFSNIVRDDTLIPTYFIVDVVEENFFKASGPSLRDFLSFIVTSTQWSPKIKWLVASGSTGDWPEQASSISRIDLSSRADSGWVVLTHINRRVSELSRLKGYQSDLQSHVAKLIEKRACGNYAWIHVACERLLEAETWHAIDILETAPSDLEAFFDYLDGQIDQLPYQDPEYCKSALSNAAIAYQPLHVSELIALTHLPPSVDLRSIIRKCSGFLELRDDDMVYFTHESAKTHATNVAVRRSDGRERLHSLMVRSCLDLLTAFFEGNTVSTEDTSTASSAAKKDPLQRVRYASFWWMTHASEIGDVTAQPEIVLSITSFLKRFTLRWLDALDDTGRLPLAVTSCRTFAVLIKKTLDPTNELMSVIYDTYHLLNLHASSEMPRSIPVENSLLFCPGRSLTKKTLLREHSNHFSWITLFPDIQQWTGDILVLWNHEHWVRQIVFSVDGRLIASACYDRTVRVWDAETGATQRVFSGHEDWVMSVDLSSNGLIASGSDDYHIRVWDLATGKLLNDLDLEESVLYVKFASDGSKLLAADGNISKQLWNWDMATDSPSKREMQTSSIAYSWDGAFVAWTDGDSVKISDTASLEVVHTIPASAKSLAFSSDGKSLATTRNDAISIWDTTSATEIGTLNGAGDVKYLAFSKDGASIASIYGDKIRLWDVANYKAKAIIAQTSAPLCVAFSPSSQYLVSSCRDGSIRFRFNGSSPAAEILESEQADESSISAIAVSADGLHIGVAQSQRVRIWDGRTGQPLETKMQIEHTRVICHLTFSQDGKKLATSSYDYSAKVCSVEDGHLIRTLAGHSDWVRQTSFSPDGRHIASASDDCTVLIWDLEGEPHAKPVVLEGHEDYVRCVSYSTDGLWVASGGDDNDVRVWDTKTWTLKWKLEGLTNSISHVVFYPKTDRILASSAGWIMVWDMATGERMGVPIKTEYAYRELWFDPRSTDYVMTDLGAGPIRTEPPGTNTVATSHAQHPSWAPYSITYDEDARWWITWKGRKVVYIPKEHSPTATFVAGHTVVIGCMSGKVLIFGFTPGVKPPSNLWVKE</sequence>
<dbReference type="InterPro" id="IPR001680">
    <property type="entry name" value="WD40_rpt"/>
</dbReference>
<dbReference type="InterPro" id="IPR031359">
    <property type="entry name" value="NACHT_N"/>
</dbReference>
<keyword evidence="2" id="KW-0677">Repeat</keyword>
<feature type="domain" description="NWD NACHT-NTPase N-terminal" evidence="8">
    <location>
        <begin position="146"/>
        <end position="375"/>
    </location>
</feature>